<evidence type="ECO:0000256" key="1">
    <source>
        <dbReference type="SAM" id="SignalP"/>
    </source>
</evidence>
<evidence type="ECO:0000313" key="3">
    <source>
        <dbReference type="Proteomes" id="UP001152747"/>
    </source>
</evidence>
<organism evidence="2 3">
    <name type="scientific">Caenorhabditis angaria</name>
    <dbReference type="NCBI Taxonomy" id="860376"/>
    <lineage>
        <taxon>Eukaryota</taxon>
        <taxon>Metazoa</taxon>
        <taxon>Ecdysozoa</taxon>
        <taxon>Nematoda</taxon>
        <taxon>Chromadorea</taxon>
        <taxon>Rhabditida</taxon>
        <taxon>Rhabditina</taxon>
        <taxon>Rhabditomorpha</taxon>
        <taxon>Rhabditoidea</taxon>
        <taxon>Rhabditidae</taxon>
        <taxon>Peloderinae</taxon>
        <taxon>Caenorhabditis</taxon>
    </lineage>
</organism>
<evidence type="ECO:0008006" key="4">
    <source>
        <dbReference type="Google" id="ProtNLM"/>
    </source>
</evidence>
<reference evidence="2" key="1">
    <citation type="submission" date="2022-11" db="EMBL/GenBank/DDBJ databases">
        <authorList>
            <person name="Kikuchi T."/>
        </authorList>
    </citation>
    <scope>NUCLEOTIDE SEQUENCE</scope>
    <source>
        <strain evidence="2">PS1010</strain>
    </source>
</reference>
<sequence>MTGLQIFLLCLLILLEISKTPRKKQGQNECMTRFLMWYDRDSAEQLFEKLPIFVNQCAYLDIRPNFERISDDFGKHFDFWNRGKSECNIVFASRNSSDSSLEENVKEKIDNCHVVKINPINVGNSKLIEIIPLNLVLEAENELDHGSIDIQTLTSIILKRNYIEALHIDESIAYIDFWKYFRGIDFSEHFPVCQITVTLPHPKTRNDLTDFWNFVAIFLIDLRVKLVSSQKISRDLITVQFYNWRHRNCYI</sequence>
<dbReference type="EMBL" id="CANHGI010000005">
    <property type="protein sequence ID" value="CAI5452294.1"/>
    <property type="molecule type" value="Genomic_DNA"/>
</dbReference>
<accession>A0A9P1IY09</accession>
<evidence type="ECO:0000313" key="2">
    <source>
        <dbReference type="EMBL" id="CAI5452294.1"/>
    </source>
</evidence>
<gene>
    <name evidence="2" type="ORF">CAMP_LOCUS14931</name>
</gene>
<feature type="chain" id="PRO_5040139182" description="Receptor L-domain domain-containing protein" evidence="1">
    <location>
        <begin position="27"/>
        <end position="251"/>
    </location>
</feature>
<proteinExistence type="predicted"/>
<comment type="caution">
    <text evidence="2">The sequence shown here is derived from an EMBL/GenBank/DDBJ whole genome shotgun (WGS) entry which is preliminary data.</text>
</comment>
<feature type="signal peptide" evidence="1">
    <location>
        <begin position="1"/>
        <end position="26"/>
    </location>
</feature>
<dbReference type="Proteomes" id="UP001152747">
    <property type="component" value="Unassembled WGS sequence"/>
</dbReference>
<keyword evidence="3" id="KW-1185">Reference proteome</keyword>
<name>A0A9P1IY09_9PELO</name>
<dbReference type="OrthoDB" id="5807344at2759"/>
<dbReference type="AlphaFoldDB" id="A0A9P1IY09"/>
<protein>
    <recommendedName>
        <fullName evidence="4">Receptor L-domain domain-containing protein</fullName>
    </recommendedName>
</protein>
<keyword evidence="1" id="KW-0732">Signal</keyword>